<accession>A0A4Q7IJP3</accession>
<dbReference type="Proteomes" id="UP000291338">
    <property type="component" value="Unassembled WGS sequence"/>
</dbReference>
<dbReference type="GO" id="GO:0005737">
    <property type="term" value="C:cytoplasm"/>
    <property type="evidence" value="ECO:0007669"/>
    <property type="project" value="UniProtKB-SubCell"/>
</dbReference>
<dbReference type="FunFam" id="3.30.70.3550:FF:000001">
    <property type="entry name" value="Leucyl/phenylalanyl-tRNA--protein transferase"/>
    <property type="match status" value="1"/>
</dbReference>
<dbReference type="NCBIfam" id="TIGR00667">
    <property type="entry name" value="aat"/>
    <property type="match status" value="1"/>
</dbReference>
<comment type="catalytic activity">
    <reaction evidence="6 15">
        <text>N-terminal L-arginyl-[protein] + L-leucyl-tRNA(Leu) = N-terminal L-leucyl-L-arginyl-[protein] + tRNA(Leu) + H(+)</text>
        <dbReference type="Rhea" id="RHEA:50416"/>
        <dbReference type="Rhea" id="RHEA-COMP:9613"/>
        <dbReference type="Rhea" id="RHEA-COMP:9622"/>
        <dbReference type="Rhea" id="RHEA-COMP:12672"/>
        <dbReference type="Rhea" id="RHEA-COMP:12673"/>
        <dbReference type="ChEBI" id="CHEBI:15378"/>
        <dbReference type="ChEBI" id="CHEBI:64719"/>
        <dbReference type="ChEBI" id="CHEBI:78442"/>
        <dbReference type="ChEBI" id="CHEBI:78494"/>
        <dbReference type="ChEBI" id="CHEBI:133044"/>
        <dbReference type="EC" id="2.3.2.6"/>
    </reaction>
</comment>
<dbReference type="GO" id="GO:0008914">
    <property type="term" value="F:leucyl-tRNA--protein transferase activity"/>
    <property type="evidence" value="ECO:0007669"/>
    <property type="project" value="UniProtKB-UniRule"/>
</dbReference>
<dbReference type="RefSeq" id="WP_130257162.1">
    <property type="nucleotide sequence ID" value="NZ_PPSX01000098.1"/>
</dbReference>
<dbReference type="Pfam" id="PF03588">
    <property type="entry name" value="Leu_Phe_trans"/>
    <property type="match status" value="1"/>
</dbReference>
<evidence type="ECO:0000256" key="7">
    <source>
        <dbReference type="ARBA" id="ARBA00051538"/>
    </source>
</evidence>
<reference evidence="16 17" key="1">
    <citation type="submission" date="2018-01" db="EMBL/GenBank/DDBJ databases">
        <title>Co-occurrence of chitin degradation, pigmentation and bioactivity in marine Pseudoalteromonas.</title>
        <authorList>
            <person name="Paulsen S."/>
            <person name="Gram L."/>
            <person name="Machado H."/>
        </authorList>
    </citation>
    <scope>NUCLEOTIDE SEQUENCE [LARGE SCALE GENOMIC DNA]</scope>
    <source>
        <strain evidence="16 17">S3898</strain>
    </source>
</reference>
<evidence type="ECO:0000256" key="10">
    <source>
        <dbReference type="ARBA" id="ARBA00066767"/>
    </source>
</evidence>
<comment type="function">
    <text evidence="8 15">Functions in the N-end rule pathway of protein degradation where it conjugates Leu, Phe and, less efficiently, Met from aminoacyl-tRNAs to the N-termini of proteins containing an N-terminal arginine or lysine.</text>
</comment>
<dbReference type="InterPro" id="IPR016181">
    <property type="entry name" value="Acyl_CoA_acyltransferase"/>
</dbReference>
<dbReference type="PANTHER" id="PTHR30098">
    <property type="entry name" value="LEUCYL/PHENYLALANYL-TRNA--PROTEIN TRANSFERASE"/>
    <property type="match status" value="1"/>
</dbReference>
<evidence type="ECO:0000256" key="8">
    <source>
        <dbReference type="ARBA" id="ARBA00054043"/>
    </source>
</evidence>
<proteinExistence type="inferred from homology"/>
<comment type="subcellular location">
    <subcellularLocation>
        <location evidence="1 15">Cytoplasm</location>
    </subcellularLocation>
</comment>
<dbReference type="InterPro" id="IPR042203">
    <property type="entry name" value="Leu/Phe-tRNA_Trfase_C"/>
</dbReference>
<evidence type="ECO:0000256" key="4">
    <source>
        <dbReference type="ARBA" id="ARBA00023315"/>
    </source>
</evidence>
<organism evidence="16 17">
    <name type="scientific">Pseudoalteromonas phenolica</name>
    <dbReference type="NCBI Taxonomy" id="161398"/>
    <lineage>
        <taxon>Bacteria</taxon>
        <taxon>Pseudomonadati</taxon>
        <taxon>Pseudomonadota</taxon>
        <taxon>Gammaproteobacteria</taxon>
        <taxon>Alteromonadales</taxon>
        <taxon>Pseudoalteromonadaceae</taxon>
        <taxon>Pseudoalteromonas</taxon>
    </lineage>
</organism>
<evidence type="ECO:0000313" key="17">
    <source>
        <dbReference type="Proteomes" id="UP000291338"/>
    </source>
</evidence>
<dbReference type="InterPro" id="IPR042221">
    <property type="entry name" value="Leu/Phe-tRNA_Trfase_N"/>
</dbReference>
<comment type="similarity">
    <text evidence="9 15">Belongs to the L/F-transferase family.</text>
</comment>
<dbReference type="SUPFAM" id="SSF55729">
    <property type="entry name" value="Acyl-CoA N-acyltransferases (Nat)"/>
    <property type="match status" value="1"/>
</dbReference>
<comment type="catalytic activity">
    <reaction evidence="5 15">
        <text>L-phenylalanyl-tRNA(Phe) + an N-terminal L-alpha-aminoacyl-[protein] = an N-terminal L-phenylalanyl-L-alpha-aminoacyl-[protein] + tRNA(Phe)</text>
        <dbReference type="Rhea" id="RHEA:43632"/>
        <dbReference type="Rhea" id="RHEA-COMP:9668"/>
        <dbReference type="Rhea" id="RHEA-COMP:9699"/>
        <dbReference type="Rhea" id="RHEA-COMP:10636"/>
        <dbReference type="Rhea" id="RHEA-COMP:10637"/>
        <dbReference type="ChEBI" id="CHEBI:78442"/>
        <dbReference type="ChEBI" id="CHEBI:78531"/>
        <dbReference type="ChEBI" id="CHEBI:78597"/>
        <dbReference type="ChEBI" id="CHEBI:83561"/>
        <dbReference type="EC" id="2.3.2.6"/>
    </reaction>
</comment>
<evidence type="ECO:0000256" key="15">
    <source>
        <dbReference type="HAMAP-Rule" id="MF_00688"/>
    </source>
</evidence>
<evidence type="ECO:0000256" key="14">
    <source>
        <dbReference type="ARBA" id="ARBA00083640"/>
    </source>
</evidence>
<dbReference type="GO" id="GO:0030163">
    <property type="term" value="P:protein catabolic process"/>
    <property type="evidence" value="ECO:0007669"/>
    <property type="project" value="UniProtKB-UniRule"/>
</dbReference>
<dbReference type="Gene3D" id="3.30.70.3550">
    <property type="entry name" value="Leucyl/phenylalanyl-tRNA-protein transferase, N-terminal domain"/>
    <property type="match status" value="1"/>
</dbReference>
<dbReference type="EC" id="2.3.2.6" evidence="10 15"/>
<evidence type="ECO:0000256" key="13">
    <source>
        <dbReference type="ARBA" id="ARBA00077165"/>
    </source>
</evidence>
<evidence type="ECO:0000256" key="11">
    <source>
        <dbReference type="ARBA" id="ARBA00074372"/>
    </source>
</evidence>
<evidence type="ECO:0000256" key="12">
    <source>
        <dbReference type="ARBA" id="ARBA00077136"/>
    </source>
</evidence>
<evidence type="ECO:0000256" key="2">
    <source>
        <dbReference type="ARBA" id="ARBA00022490"/>
    </source>
</evidence>
<evidence type="ECO:0000313" key="16">
    <source>
        <dbReference type="EMBL" id="RZQ51436.1"/>
    </source>
</evidence>
<evidence type="ECO:0000256" key="9">
    <source>
        <dbReference type="ARBA" id="ARBA00061535"/>
    </source>
</evidence>
<evidence type="ECO:0000256" key="5">
    <source>
        <dbReference type="ARBA" id="ARBA00050607"/>
    </source>
</evidence>
<evidence type="ECO:0000256" key="6">
    <source>
        <dbReference type="ARBA" id="ARBA00050652"/>
    </source>
</evidence>
<dbReference type="PANTHER" id="PTHR30098:SF2">
    <property type="entry name" value="LEUCYL_PHENYLALANYL-TRNA--PROTEIN TRANSFERASE"/>
    <property type="match status" value="1"/>
</dbReference>
<keyword evidence="3 15" id="KW-0808">Transferase</keyword>
<sequence>MTPRLYQLSTETIDFPSPTLALKEPDGLLAIGGCLTPERLNLAYKSGIFPWFNEKEPIMWWSPSDRGVIEINDFHVSRSLKKVARRTKPIVTVNKAFETVINACREQRLHAEGTWINHQMLAAYTELHILGFAHSLEVWDQNNNLMGGLYGVMNSGVFCGESMFFKQANGSKLAMWALVNWLKSHNAHFVDCQLENPYLTTLGAKLISRSEFLTKLKLAQRFEIPSSMWKPQVLEEIYD</sequence>
<dbReference type="EMBL" id="PPSX01000098">
    <property type="protein sequence ID" value="RZQ51436.1"/>
    <property type="molecule type" value="Genomic_DNA"/>
</dbReference>
<comment type="catalytic activity">
    <reaction evidence="7 15">
        <text>N-terminal L-lysyl-[protein] + L-leucyl-tRNA(Leu) = N-terminal L-leucyl-L-lysyl-[protein] + tRNA(Leu) + H(+)</text>
        <dbReference type="Rhea" id="RHEA:12340"/>
        <dbReference type="Rhea" id="RHEA-COMP:9613"/>
        <dbReference type="Rhea" id="RHEA-COMP:9622"/>
        <dbReference type="Rhea" id="RHEA-COMP:12670"/>
        <dbReference type="Rhea" id="RHEA-COMP:12671"/>
        <dbReference type="ChEBI" id="CHEBI:15378"/>
        <dbReference type="ChEBI" id="CHEBI:65249"/>
        <dbReference type="ChEBI" id="CHEBI:78442"/>
        <dbReference type="ChEBI" id="CHEBI:78494"/>
        <dbReference type="ChEBI" id="CHEBI:133043"/>
        <dbReference type="EC" id="2.3.2.6"/>
    </reaction>
</comment>
<evidence type="ECO:0000256" key="1">
    <source>
        <dbReference type="ARBA" id="ARBA00004496"/>
    </source>
</evidence>
<dbReference type="Gene3D" id="3.40.630.70">
    <property type="entry name" value="Leucyl/phenylalanyl-tRNA-protein transferase, C-terminal domain"/>
    <property type="match status" value="1"/>
</dbReference>
<dbReference type="AlphaFoldDB" id="A0A4Q7IJP3"/>
<protein>
    <recommendedName>
        <fullName evidence="11 15">Leucyl/phenylalanyl-tRNA--protein transferase</fullName>
        <ecNumber evidence="10 15">2.3.2.6</ecNumber>
    </recommendedName>
    <alternativeName>
        <fullName evidence="12 15">L/F-transferase</fullName>
    </alternativeName>
    <alternativeName>
        <fullName evidence="13 15">Leucyltransferase</fullName>
    </alternativeName>
    <alternativeName>
        <fullName evidence="14 15">Phenyalanyltransferase</fullName>
    </alternativeName>
</protein>
<dbReference type="HAMAP" id="MF_00688">
    <property type="entry name" value="Leu_Phe_trans"/>
    <property type="match status" value="1"/>
</dbReference>
<name>A0A4Q7IJP3_9GAMM</name>
<comment type="caution">
    <text evidence="16">The sequence shown here is derived from an EMBL/GenBank/DDBJ whole genome shotgun (WGS) entry which is preliminary data.</text>
</comment>
<keyword evidence="4 15" id="KW-0012">Acyltransferase</keyword>
<keyword evidence="2 15" id="KW-0963">Cytoplasm</keyword>
<dbReference type="InterPro" id="IPR004616">
    <property type="entry name" value="Leu/Phe-tRNA_Trfase"/>
</dbReference>
<gene>
    <name evidence="15" type="primary">aat</name>
    <name evidence="16" type="ORF">C1E23_19565</name>
</gene>
<evidence type="ECO:0000256" key="3">
    <source>
        <dbReference type="ARBA" id="ARBA00022679"/>
    </source>
</evidence>